<dbReference type="EMBL" id="MGAK01000015">
    <property type="protein sequence ID" value="OGK44556.1"/>
    <property type="molecule type" value="Genomic_DNA"/>
</dbReference>
<evidence type="ECO:0000313" key="12">
    <source>
        <dbReference type="Proteomes" id="UP000179072"/>
    </source>
</evidence>
<evidence type="ECO:0000259" key="10">
    <source>
        <dbReference type="PROSITE" id="PS51012"/>
    </source>
</evidence>
<evidence type="ECO:0000256" key="3">
    <source>
        <dbReference type="ARBA" id="ARBA00022448"/>
    </source>
</evidence>
<dbReference type="GO" id="GO:0015920">
    <property type="term" value="P:lipopolysaccharide transport"/>
    <property type="evidence" value="ECO:0007669"/>
    <property type="project" value="TreeGrafter"/>
</dbReference>
<keyword evidence="3 9" id="KW-0813">Transport</keyword>
<sequence length="253" mass="29219">MWEYRELLWNLAHREISQRYKQSVLGYAWVIINPLIQMIVVSFVFSTILRIPSLGVPYIIFLSVALLPWNLFVSSLSSSAGVLVNNSSLITKIYFPREILVYATIIAKIVDFLYSCIVLVMFLIIYKISIHSSIMWVPLIFLIQMIFTIGLSLIAATFNLFYRDIQYVLNLILMLWMYLTPVMYPVEILPEKYRFVFSLNPMSVIVNAYRQVILGGGPPNLQSLSIALVMSLAIFVVGFYFFKRMEGKFADYV</sequence>
<name>A0A1F7IMG2_9BACT</name>
<organism evidence="11 12">
    <name type="scientific">Candidatus Roizmanbacteria bacterium RIFCSPLOWO2_01_FULL_38_11</name>
    <dbReference type="NCBI Taxonomy" id="1802060"/>
    <lineage>
        <taxon>Bacteria</taxon>
        <taxon>Candidatus Roizmaniibacteriota</taxon>
    </lineage>
</organism>
<proteinExistence type="inferred from homology"/>
<comment type="caution">
    <text evidence="11">The sequence shown here is derived from an EMBL/GenBank/DDBJ whole genome shotgun (WGS) entry which is preliminary data.</text>
</comment>
<accession>A0A1F7IMG2</accession>
<dbReference type="GO" id="GO:0140359">
    <property type="term" value="F:ABC-type transporter activity"/>
    <property type="evidence" value="ECO:0007669"/>
    <property type="project" value="InterPro"/>
</dbReference>
<comment type="subcellular location">
    <subcellularLocation>
        <location evidence="1">Cell inner membrane</location>
        <topology evidence="1">Multi-pass membrane protein</topology>
    </subcellularLocation>
    <subcellularLocation>
        <location evidence="9">Cell membrane</location>
        <topology evidence="9">Multi-pass membrane protein</topology>
    </subcellularLocation>
</comment>
<comment type="similarity">
    <text evidence="2 9">Belongs to the ABC-2 integral membrane protein family.</text>
</comment>
<dbReference type="GO" id="GO:0043190">
    <property type="term" value="C:ATP-binding cassette (ABC) transporter complex"/>
    <property type="evidence" value="ECO:0007669"/>
    <property type="project" value="InterPro"/>
</dbReference>
<feature type="transmembrane region" description="Helical" evidence="9">
    <location>
        <begin position="167"/>
        <end position="186"/>
    </location>
</feature>
<dbReference type="Proteomes" id="UP000179072">
    <property type="component" value="Unassembled WGS sequence"/>
</dbReference>
<feature type="transmembrane region" description="Helical" evidence="9">
    <location>
        <begin position="27"/>
        <end position="49"/>
    </location>
</feature>
<feature type="domain" description="ABC transmembrane type-2" evidence="10">
    <location>
        <begin position="25"/>
        <end position="245"/>
    </location>
</feature>
<evidence type="ECO:0000256" key="7">
    <source>
        <dbReference type="ARBA" id="ARBA00022989"/>
    </source>
</evidence>
<evidence type="ECO:0000256" key="9">
    <source>
        <dbReference type="RuleBase" id="RU361157"/>
    </source>
</evidence>
<evidence type="ECO:0000256" key="8">
    <source>
        <dbReference type="ARBA" id="ARBA00023136"/>
    </source>
</evidence>
<evidence type="ECO:0000256" key="5">
    <source>
        <dbReference type="ARBA" id="ARBA00022519"/>
    </source>
</evidence>
<dbReference type="PANTHER" id="PTHR30413">
    <property type="entry name" value="INNER MEMBRANE TRANSPORT PERMEASE"/>
    <property type="match status" value="1"/>
</dbReference>
<keyword evidence="4 9" id="KW-1003">Cell membrane</keyword>
<protein>
    <recommendedName>
        <fullName evidence="9">Transport permease protein</fullName>
    </recommendedName>
</protein>
<dbReference type="PANTHER" id="PTHR30413:SF8">
    <property type="entry name" value="TRANSPORT PERMEASE PROTEIN"/>
    <property type="match status" value="1"/>
</dbReference>
<keyword evidence="8 9" id="KW-0472">Membrane</keyword>
<dbReference type="InterPro" id="IPR013525">
    <property type="entry name" value="ABC2_TM"/>
</dbReference>
<feature type="transmembrane region" description="Helical" evidence="9">
    <location>
        <begin position="224"/>
        <end position="242"/>
    </location>
</feature>
<gene>
    <name evidence="11" type="ORF">A2957_00765</name>
</gene>
<dbReference type="Pfam" id="PF01061">
    <property type="entry name" value="ABC2_membrane"/>
    <property type="match status" value="1"/>
</dbReference>
<dbReference type="InterPro" id="IPR000412">
    <property type="entry name" value="ABC_2_transport"/>
</dbReference>
<evidence type="ECO:0000256" key="4">
    <source>
        <dbReference type="ARBA" id="ARBA00022475"/>
    </source>
</evidence>
<evidence type="ECO:0000313" key="11">
    <source>
        <dbReference type="EMBL" id="OGK44556.1"/>
    </source>
</evidence>
<keyword evidence="6 9" id="KW-0812">Transmembrane</keyword>
<keyword evidence="7 9" id="KW-1133">Transmembrane helix</keyword>
<dbReference type="PROSITE" id="PS51012">
    <property type="entry name" value="ABC_TM2"/>
    <property type="match status" value="1"/>
</dbReference>
<keyword evidence="5" id="KW-0997">Cell inner membrane</keyword>
<dbReference type="PIRSF" id="PIRSF006648">
    <property type="entry name" value="DrrB"/>
    <property type="match status" value="1"/>
</dbReference>
<evidence type="ECO:0000256" key="1">
    <source>
        <dbReference type="ARBA" id="ARBA00004429"/>
    </source>
</evidence>
<reference evidence="11 12" key="1">
    <citation type="journal article" date="2016" name="Nat. Commun.">
        <title>Thousands of microbial genomes shed light on interconnected biogeochemical processes in an aquifer system.</title>
        <authorList>
            <person name="Anantharaman K."/>
            <person name="Brown C.T."/>
            <person name="Hug L.A."/>
            <person name="Sharon I."/>
            <person name="Castelle C.J."/>
            <person name="Probst A.J."/>
            <person name="Thomas B.C."/>
            <person name="Singh A."/>
            <person name="Wilkins M.J."/>
            <person name="Karaoz U."/>
            <person name="Brodie E.L."/>
            <person name="Williams K.H."/>
            <person name="Hubbard S.S."/>
            <person name="Banfield J.F."/>
        </authorList>
    </citation>
    <scope>NUCLEOTIDE SEQUENCE [LARGE SCALE GENOMIC DNA]</scope>
</reference>
<dbReference type="AlphaFoldDB" id="A0A1F7IMG2"/>
<feature type="transmembrane region" description="Helical" evidence="9">
    <location>
        <begin position="56"/>
        <end position="79"/>
    </location>
</feature>
<feature type="transmembrane region" description="Helical" evidence="9">
    <location>
        <begin position="136"/>
        <end position="161"/>
    </location>
</feature>
<feature type="transmembrane region" description="Helical" evidence="9">
    <location>
        <begin position="99"/>
        <end position="124"/>
    </location>
</feature>
<dbReference type="STRING" id="1802060.A2957_00765"/>
<dbReference type="InterPro" id="IPR047817">
    <property type="entry name" value="ABC2_TM_bact-type"/>
</dbReference>
<evidence type="ECO:0000256" key="2">
    <source>
        <dbReference type="ARBA" id="ARBA00007783"/>
    </source>
</evidence>
<evidence type="ECO:0000256" key="6">
    <source>
        <dbReference type="ARBA" id="ARBA00022692"/>
    </source>
</evidence>
<dbReference type="PRINTS" id="PR00164">
    <property type="entry name" value="ABC2TRNSPORT"/>
</dbReference>